<keyword evidence="3" id="KW-1185">Reference proteome</keyword>
<dbReference type="Proteomes" id="UP001056336">
    <property type="component" value="Chromosome"/>
</dbReference>
<dbReference type="RefSeq" id="WP_249772472.1">
    <property type="nucleotide sequence ID" value="NZ_CP097332.1"/>
</dbReference>
<sequence>MSKKKLGRIVGFAVAAGATATMVGFAASSTGAYFTDVHNGSVKASLGNVKVNTSDLSLNFTSLLPGEFQTKTINYTGAGTGAEDIWLVLPSDGSAAAFNGTGGSDAALGRYGHFAVSSPAGSFTSYNLASPGSGIHSGDSCGVDANGHGGSNDQAADKTTLVNFCPVPNAILLSSNLSYGESASADVTYGWTKLLKGPNLDGGTPLAPIASFRIVATQHGVTPTDVNNNPIG</sequence>
<evidence type="ECO:0000256" key="1">
    <source>
        <dbReference type="SAM" id="SignalP"/>
    </source>
</evidence>
<accession>A0ABY4R0H2</accession>
<protein>
    <recommendedName>
        <fullName evidence="4">Ribosomally synthesized peptide with SipW-like signal peptide</fullName>
    </recommendedName>
</protein>
<evidence type="ECO:0000313" key="3">
    <source>
        <dbReference type="Proteomes" id="UP001056336"/>
    </source>
</evidence>
<organism evidence="2 3">
    <name type="scientific">Jatrophihabitans telluris</name>
    <dbReference type="NCBI Taxonomy" id="2038343"/>
    <lineage>
        <taxon>Bacteria</taxon>
        <taxon>Bacillati</taxon>
        <taxon>Actinomycetota</taxon>
        <taxon>Actinomycetes</taxon>
        <taxon>Jatrophihabitantales</taxon>
        <taxon>Jatrophihabitantaceae</taxon>
        <taxon>Jatrophihabitans</taxon>
    </lineage>
</organism>
<proteinExistence type="predicted"/>
<gene>
    <name evidence="2" type="ORF">M6D93_01875</name>
</gene>
<feature type="signal peptide" evidence="1">
    <location>
        <begin position="1"/>
        <end position="26"/>
    </location>
</feature>
<reference evidence="2" key="2">
    <citation type="submission" date="2022-05" db="EMBL/GenBank/DDBJ databases">
        <authorList>
            <person name="Kim J.-S."/>
            <person name="Lee K."/>
            <person name="Suh M."/>
            <person name="Eom M."/>
            <person name="Kim J.-S."/>
            <person name="Kim D.-S."/>
            <person name="Ko S.-H."/>
            <person name="Shin Y."/>
            <person name="Lee J.-S."/>
        </authorList>
    </citation>
    <scope>NUCLEOTIDE SEQUENCE</scope>
    <source>
        <strain evidence="2">N237</strain>
    </source>
</reference>
<name>A0ABY4R0H2_9ACTN</name>
<keyword evidence="1" id="KW-0732">Signal</keyword>
<dbReference type="EMBL" id="CP097332">
    <property type="protein sequence ID" value="UQX88761.1"/>
    <property type="molecule type" value="Genomic_DNA"/>
</dbReference>
<reference evidence="2" key="1">
    <citation type="journal article" date="2018" name="Int. J. Syst. Evol. Microbiol.">
        <title>Jatrophihabitans telluris sp. nov., isolated from sediment soil of lava forest wetlands and the emended description of the genus Jatrophihabitans.</title>
        <authorList>
            <person name="Lee K.C."/>
            <person name="Suh M.K."/>
            <person name="Eom M.K."/>
            <person name="Kim K.K."/>
            <person name="Kim J.S."/>
            <person name="Kim D.S."/>
            <person name="Ko S.H."/>
            <person name="Shin Y.K."/>
            <person name="Lee J.S."/>
        </authorList>
    </citation>
    <scope>NUCLEOTIDE SEQUENCE</scope>
    <source>
        <strain evidence="2">N237</strain>
    </source>
</reference>
<evidence type="ECO:0008006" key="4">
    <source>
        <dbReference type="Google" id="ProtNLM"/>
    </source>
</evidence>
<feature type="chain" id="PRO_5046682412" description="Ribosomally synthesized peptide with SipW-like signal peptide" evidence="1">
    <location>
        <begin position="27"/>
        <end position="232"/>
    </location>
</feature>
<evidence type="ECO:0000313" key="2">
    <source>
        <dbReference type="EMBL" id="UQX88761.1"/>
    </source>
</evidence>